<dbReference type="EMBL" id="CABIJS010000123">
    <property type="protein sequence ID" value="VUZ44367.1"/>
    <property type="molecule type" value="Genomic_DNA"/>
</dbReference>
<reference evidence="2 4" key="1">
    <citation type="submission" date="2019-07" db="EMBL/GenBank/DDBJ databases">
        <authorList>
            <person name="Jastrzebski P J."/>
            <person name="Paukszto L."/>
            <person name="Jastrzebski P J."/>
        </authorList>
    </citation>
    <scope>NUCLEOTIDE SEQUENCE [LARGE SCALE GENOMIC DNA]</scope>
    <source>
        <strain evidence="2 4">WMS-il1</strain>
    </source>
</reference>
<evidence type="ECO:0000313" key="4">
    <source>
        <dbReference type="Proteomes" id="UP000321570"/>
    </source>
</evidence>
<protein>
    <submittedName>
        <fullName evidence="2">Uncharacterized protein</fullName>
    </submittedName>
</protein>
<proteinExistence type="predicted"/>
<gene>
    <name evidence="2" type="ORF">WMSIL1_LOCUS4584</name>
    <name evidence="3" type="ORF">WMSIL1_LOCUS4587</name>
    <name evidence="1" type="ORF">WMSIL1_LOCUS4651</name>
</gene>
<dbReference type="EMBL" id="CABIJS010000123">
    <property type="protein sequence ID" value="VUZ44363.1"/>
    <property type="molecule type" value="Genomic_DNA"/>
</dbReference>
<evidence type="ECO:0000313" key="2">
    <source>
        <dbReference type="EMBL" id="VUZ44363.1"/>
    </source>
</evidence>
<evidence type="ECO:0000313" key="3">
    <source>
        <dbReference type="EMBL" id="VUZ44367.1"/>
    </source>
</evidence>
<evidence type="ECO:0000313" key="1">
    <source>
        <dbReference type="EMBL" id="VUZ44346.1"/>
    </source>
</evidence>
<organism evidence="2 4">
    <name type="scientific">Hymenolepis diminuta</name>
    <name type="common">Rat tapeworm</name>
    <dbReference type="NCBI Taxonomy" id="6216"/>
    <lineage>
        <taxon>Eukaryota</taxon>
        <taxon>Metazoa</taxon>
        <taxon>Spiralia</taxon>
        <taxon>Lophotrochozoa</taxon>
        <taxon>Platyhelminthes</taxon>
        <taxon>Cestoda</taxon>
        <taxon>Eucestoda</taxon>
        <taxon>Cyclophyllidea</taxon>
        <taxon>Hymenolepididae</taxon>
        <taxon>Hymenolepis</taxon>
    </lineage>
</organism>
<feature type="non-terminal residue" evidence="2">
    <location>
        <position position="1"/>
    </location>
</feature>
<dbReference type="AlphaFoldDB" id="A0A564YCP0"/>
<name>A0A564YCP0_HYMDI</name>
<dbReference type="Proteomes" id="UP000321570">
    <property type="component" value="Unassembled WGS sequence"/>
</dbReference>
<keyword evidence="4" id="KW-1185">Reference proteome</keyword>
<dbReference type="EMBL" id="CABIJS010000123">
    <property type="protein sequence ID" value="VUZ44346.1"/>
    <property type="molecule type" value="Genomic_DNA"/>
</dbReference>
<sequence>IECTTLPRLTKGISGVLEHSGKCDRATDRVASKRDVSAEVFPANQRSIFL</sequence>
<accession>A0A564YCP0</accession>